<accession>A0A371ELL1</accession>
<feature type="non-terminal residue" evidence="2">
    <location>
        <position position="1"/>
    </location>
</feature>
<name>A0A371ELL1_MUCPR</name>
<dbReference type="EMBL" id="QJKJ01013194">
    <property type="protein sequence ID" value="RDX66935.1"/>
    <property type="molecule type" value="Genomic_DNA"/>
</dbReference>
<dbReference type="InterPro" id="IPR005162">
    <property type="entry name" value="Retrotrans_gag_dom"/>
</dbReference>
<evidence type="ECO:0000259" key="1">
    <source>
        <dbReference type="Pfam" id="PF03732"/>
    </source>
</evidence>
<reference evidence="2" key="1">
    <citation type="submission" date="2018-05" db="EMBL/GenBank/DDBJ databases">
        <title>Draft genome of Mucuna pruriens seed.</title>
        <authorList>
            <person name="Nnadi N.E."/>
            <person name="Vos R."/>
            <person name="Hasami M.H."/>
            <person name="Devisetty U.K."/>
            <person name="Aguiy J.C."/>
        </authorList>
    </citation>
    <scope>NUCLEOTIDE SEQUENCE [LARGE SCALE GENOMIC DNA]</scope>
    <source>
        <strain evidence="2">JCA_2017</strain>
    </source>
</reference>
<dbReference type="PANTHER" id="PTHR35046:SF26">
    <property type="entry name" value="RNA-DIRECTED DNA POLYMERASE"/>
    <property type="match status" value="1"/>
</dbReference>
<protein>
    <recommendedName>
        <fullName evidence="1">Retrotransposon gag domain-containing protein</fullName>
    </recommendedName>
</protein>
<keyword evidence="3" id="KW-1185">Reference proteome</keyword>
<feature type="domain" description="Retrotransposon gag" evidence="1">
    <location>
        <begin position="172"/>
        <end position="221"/>
    </location>
</feature>
<sequence>MNKGDLEKSQKDIVQTTTEGLQGPLTKGKLKKLKADVQKNMYLLRGQRVSKARSTLSLWMHVTPLDILNIYECSIWTMGSFGGGVSIGQPIWVAVRVKFPLHLFSRRSIFKIVSFGIKASTLEINNLIMSREEGEWDVYIKLVVKGFQEEFKALLVDTMMKKKKILVQHPSWLLRHRYGQRPICTWEDMKSVIRRRFVSNHYHRDLRRKLQCLTQGSMSVQSC</sequence>
<dbReference type="Pfam" id="PF03732">
    <property type="entry name" value="Retrotrans_gag"/>
    <property type="match status" value="1"/>
</dbReference>
<dbReference type="OrthoDB" id="1731207at2759"/>
<dbReference type="Proteomes" id="UP000257109">
    <property type="component" value="Unassembled WGS sequence"/>
</dbReference>
<comment type="caution">
    <text evidence="2">The sequence shown here is derived from an EMBL/GenBank/DDBJ whole genome shotgun (WGS) entry which is preliminary data.</text>
</comment>
<dbReference type="AlphaFoldDB" id="A0A371ELL1"/>
<evidence type="ECO:0000313" key="3">
    <source>
        <dbReference type="Proteomes" id="UP000257109"/>
    </source>
</evidence>
<evidence type="ECO:0000313" key="2">
    <source>
        <dbReference type="EMBL" id="RDX66935.1"/>
    </source>
</evidence>
<dbReference type="PANTHER" id="PTHR35046">
    <property type="entry name" value="ZINC KNUCKLE (CCHC-TYPE) FAMILY PROTEIN"/>
    <property type="match status" value="1"/>
</dbReference>
<organism evidence="2 3">
    <name type="scientific">Mucuna pruriens</name>
    <name type="common">Velvet bean</name>
    <name type="synonym">Dolichos pruriens</name>
    <dbReference type="NCBI Taxonomy" id="157652"/>
    <lineage>
        <taxon>Eukaryota</taxon>
        <taxon>Viridiplantae</taxon>
        <taxon>Streptophyta</taxon>
        <taxon>Embryophyta</taxon>
        <taxon>Tracheophyta</taxon>
        <taxon>Spermatophyta</taxon>
        <taxon>Magnoliopsida</taxon>
        <taxon>eudicotyledons</taxon>
        <taxon>Gunneridae</taxon>
        <taxon>Pentapetalae</taxon>
        <taxon>rosids</taxon>
        <taxon>fabids</taxon>
        <taxon>Fabales</taxon>
        <taxon>Fabaceae</taxon>
        <taxon>Papilionoideae</taxon>
        <taxon>50 kb inversion clade</taxon>
        <taxon>NPAAA clade</taxon>
        <taxon>indigoferoid/millettioid clade</taxon>
        <taxon>Phaseoleae</taxon>
        <taxon>Mucuna</taxon>
    </lineage>
</organism>
<gene>
    <name evidence="2" type="ORF">CR513_54248</name>
</gene>
<proteinExistence type="predicted"/>